<feature type="transmembrane region" description="Helical" evidence="12">
    <location>
        <begin position="341"/>
        <end position="364"/>
    </location>
</feature>
<dbReference type="RefSeq" id="WP_183267293.1">
    <property type="nucleotide sequence ID" value="NZ_JACHFJ010000014.1"/>
</dbReference>
<dbReference type="GO" id="GO:0015385">
    <property type="term" value="F:sodium:proton antiporter activity"/>
    <property type="evidence" value="ECO:0007669"/>
    <property type="project" value="InterPro"/>
</dbReference>
<evidence type="ECO:0000256" key="12">
    <source>
        <dbReference type="SAM" id="Phobius"/>
    </source>
</evidence>
<keyword evidence="4" id="KW-0050">Antiport</keyword>
<feature type="transmembrane region" description="Helical" evidence="12">
    <location>
        <begin position="151"/>
        <end position="170"/>
    </location>
</feature>
<dbReference type="PRINTS" id="PR01084">
    <property type="entry name" value="NAHEXCHNGR"/>
</dbReference>
<dbReference type="GO" id="GO:0051453">
    <property type="term" value="P:regulation of intracellular pH"/>
    <property type="evidence" value="ECO:0007669"/>
    <property type="project" value="TreeGrafter"/>
</dbReference>
<feature type="transmembrane region" description="Helical" evidence="12">
    <location>
        <begin position="6"/>
        <end position="22"/>
    </location>
</feature>
<evidence type="ECO:0000256" key="9">
    <source>
        <dbReference type="ARBA" id="ARBA00023065"/>
    </source>
</evidence>
<dbReference type="GO" id="GO:0015386">
    <property type="term" value="F:potassium:proton antiporter activity"/>
    <property type="evidence" value="ECO:0007669"/>
    <property type="project" value="TreeGrafter"/>
</dbReference>
<accession>A0A840VSH7</accession>
<dbReference type="GO" id="GO:0005886">
    <property type="term" value="C:plasma membrane"/>
    <property type="evidence" value="ECO:0007669"/>
    <property type="project" value="UniProtKB-SubCell"/>
</dbReference>
<keyword evidence="5" id="KW-1003">Cell membrane</keyword>
<feature type="transmembrane region" description="Helical" evidence="12">
    <location>
        <begin position="29"/>
        <end position="49"/>
    </location>
</feature>
<comment type="subcellular location">
    <subcellularLocation>
        <location evidence="1">Cell membrane</location>
        <topology evidence="1">Multi-pass membrane protein</topology>
    </subcellularLocation>
</comment>
<feature type="transmembrane region" description="Helical" evidence="12">
    <location>
        <begin position="55"/>
        <end position="74"/>
    </location>
</feature>
<proteinExistence type="inferred from homology"/>
<feature type="transmembrane region" description="Helical" evidence="12">
    <location>
        <begin position="111"/>
        <end position="131"/>
    </location>
</feature>
<comment type="similarity">
    <text evidence="2">Belongs to the monovalent cation:proton antiporter 1 (CPA1) transporter (TC 2.A.36) family.</text>
</comment>
<feature type="transmembrane region" description="Helical" evidence="12">
    <location>
        <begin position="236"/>
        <end position="255"/>
    </location>
</feature>
<keyword evidence="7 12" id="KW-1133">Transmembrane helix</keyword>
<gene>
    <name evidence="14" type="ORF">HNP71_002542</name>
</gene>
<dbReference type="InterPro" id="IPR006153">
    <property type="entry name" value="Cation/H_exchanger_TM"/>
</dbReference>
<feature type="transmembrane region" description="Helical" evidence="12">
    <location>
        <begin position="276"/>
        <end position="298"/>
    </location>
</feature>
<evidence type="ECO:0000256" key="11">
    <source>
        <dbReference type="ARBA" id="ARBA00023201"/>
    </source>
</evidence>
<dbReference type="Proteomes" id="UP000553706">
    <property type="component" value="Unassembled WGS sequence"/>
</dbReference>
<feature type="transmembrane region" description="Helical" evidence="12">
    <location>
        <begin position="304"/>
        <end position="329"/>
    </location>
</feature>
<keyword evidence="8" id="KW-0915">Sodium</keyword>
<evidence type="ECO:0000256" key="3">
    <source>
        <dbReference type="ARBA" id="ARBA00022448"/>
    </source>
</evidence>
<dbReference type="AlphaFoldDB" id="A0A840VSH7"/>
<keyword evidence="11" id="KW-0739">Sodium transport</keyword>
<evidence type="ECO:0000256" key="7">
    <source>
        <dbReference type="ARBA" id="ARBA00022989"/>
    </source>
</evidence>
<feature type="transmembrane region" description="Helical" evidence="12">
    <location>
        <begin position="182"/>
        <end position="206"/>
    </location>
</feature>
<feature type="transmembrane region" description="Helical" evidence="12">
    <location>
        <begin position="81"/>
        <end position="105"/>
    </location>
</feature>
<evidence type="ECO:0000313" key="14">
    <source>
        <dbReference type="EMBL" id="MBB5374270.1"/>
    </source>
</evidence>
<dbReference type="InterPro" id="IPR004709">
    <property type="entry name" value="NaH_exchanger"/>
</dbReference>
<dbReference type="EMBL" id="JACHFJ010000014">
    <property type="protein sequence ID" value="MBB5374270.1"/>
    <property type="molecule type" value="Genomic_DNA"/>
</dbReference>
<keyword evidence="9" id="KW-0406">Ion transport</keyword>
<reference evidence="14 15" key="1">
    <citation type="submission" date="2020-08" db="EMBL/GenBank/DDBJ databases">
        <title>Genomic Encyclopedia of Type Strains, Phase IV (KMG-IV): sequencing the most valuable type-strain genomes for metagenomic binning, comparative biology and taxonomic classification.</title>
        <authorList>
            <person name="Goeker M."/>
        </authorList>
    </citation>
    <scope>NUCLEOTIDE SEQUENCE [LARGE SCALE GENOMIC DNA]</scope>
    <source>
        <strain evidence="14 15">DSM 27026</strain>
    </source>
</reference>
<feature type="transmembrane region" description="Helical" evidence="12">
    <location>
        <begin position="370"/>
        <end position="393"/>
    </location>
</feature>
<comment type="caution">
    <text evidence="14">The sequence shown here is derived from an EMBL/GenBank/DDBJ whole genome shotgun (WGS) entry which is preliminary data.</text>
</comment>
<evidence type="ECO:0000313" key="15">
    <source>
        <dbReference type="Proteomes" id="UP000553706"/>
    </source>
</evidence>
<dbReference type="PANTHER" id="PTHR10110">
    <property type="entry name" value="SODIUM/HYDROGEN EXCHANGER"/>
    <property type="match status" value="1"/>
</dbReference>
<feature type="transmembrane region" description="Helical" evidence="12">
    <location>
        <begin position="213"/>
        <end position="230"/>
    </location>
</feature>
<name>A0A840VSH7_9PROT</name>
<feature type="domain" description="Cation/H+ exchanger transmembrane" evidence="13">
    <location>
        <begin position="12"/>
        <end position="394"/>
    </location>
</feature>
<dbReference type="PANTHER" id="PTHR10110:SF195">
    <property type="entry name" value="NA(+)_H(+) ANTIPORTER NHAS2"/>
    <property type="match status" value="1"/>
</dbReference>
<sequence length="402" mass="42180">MDTLITSTLGLLLAAIAVALIARRLHLPYTVGLVLAGAVLAMARVHTGITLTHEIIYTLILPPLLFEAAINIHWRELRQDALPVLVLSIAGTLIAAATVSAGMVWGLGWPLPTAALFGALIAATDPVAVIAMFKDNNLTGRLRLLVESESLFNDGVAAVLFTLVLTWAQASGAPQSLPGVALSLGWTVAGGILIGLATAALVLGLAGRTTDHLVESTLTTVAAYGAFLFAQHLGCSGVLATVTAGLVIGNLGILAETDASRITPHGRQFVLALWEFIAFIANSLVFLLIGLAVGGMHITEPTEIGLLAVIALVLLSRALTVYPLCLCFARSRWAMPLPMQHVLWWGGLRGALGLALALSLPPALPYRDAILTATFAVVIFSVVGQGLTMPPLLRGLRLIPRR</sequence>
<dbReference type="Gene3D" id="6.10.140.1330">
    <property type="match status" value="1"/>
</dbReference>
<evidence type="ECO:0000256" key="4">
    <source>
        <dbReference type="ARBA" id="ARBA00022449"/>
    </source>
</evidence>
<dbReference type="Pfam" id="PF00999">
    <property type="entry name" value="Na_H_Exchanger"/>
    <property type="match status" value="1"/>
</dbReference>
<evidence type="ECO:0000256" key="2">
    <source>
        <dbReference type="ARBA" id="ARBA00007367"/>
    </source>
</evidence>
<protein>
    <submittedName>
        <fullName evidence="14">CPA1 family monovalent cation:H+ antiporter</fullName>
    </submittedName>
</protein>
<evidence type="ECO:0000259" key="13">
    <source>
        <dbReference type="Pfam" id="PF00999"/>
    </source>
</evidence>
<evidence type="ECO:0000256" key="5">
    <source>
        <dbReference type="ARBA" id="ARBA00022475"/>
    </source>
</evidence>
<keyword evidence="15" id="KW-1185">Reference proteome</keyword>
<keyword evidence="6 12" id="KW-0812">Transmembrane</keyword>
<dbReference type="InterPro" id="IPR018422">
    <property type="entry name" value="Cation/H_exchanger_CPA1"/>
</dbReference>
<evidence type="ECO:0000256" key="10">
    <source>
        <dbReference type="ARBA" id="ARBA00023136"/>
    </source>
</evidence>
<organism evidence="14 15">
    <name type="scientific">Acidocella aromatica</name>
    <dbReference type="NCBI Taxonomy" id="1303579"/>
    <lineage>
        <taxon>Bacteria</taxon>
        <taxon>Pseudomonadati</taxon>
        <taxon>Pseudomonadota</taxon>
        <taxon>Alphaproteobacteria</taxon>
        <taxon>Acetobacterales</taxon>
        <taxon>Acidocellaceae</taxon>
        <taxon>Acidocella</taxon>
    </lineage>
</organism>
<keyword evidence="10 12" id="KW-0472">Membrane</keyword>
<keyword evidence="3" id="KW-0813">Transport</keyword>
<evidence type="ECO:0000256" key="8">
    <source>
        <dbReference type="ARBA" id="ARBA00023053"/>
    </source>
</evidence>
<evidence type="ECO:0000256" key="6">
    <source>
        <dbReference type="ARBA" id="ARBA00022692"/>
    </source>
</evidence>
<evidence type="ECO:0000256" key="1">
    <source>
        <dbReference type="ARBA" id="ARBA00004651"/>
    </source>
</evidence>
<dbReference type="GO" id="GO:0098719">
    <property type="term" value="P:sodium ion import across plasma membrane"/>
    <property type="evidence" value="ECO:0007669"/>
    <property type="project" value="TreeGrafter"/>
</dbReference>